<reference evidence="2 4" key="2">
    <citation type="submission" date="2020-08" db="EMBL/GenBank/DDBJ databases">
        <title>Genomic Encyclopedia of Type Strains, Phase IV (KMG-IV): sequencing the most valuable type-strain genomes for metagenomic binning, comparative biology and taxonomic classification.</title>
        <authorList>
            <person name="Goeker M."/>
        </authorList>
    </citation>
    <scope>NUCLEOTIDE SEQUENCE [LARGE SCALE GENOMIC DNA]</scope>
    <source>
        <strain evidence="2 4">DSM 107085</strain>
    </source>
</reference>
<organism evidence="1 3">
    <name type="scientific">Oleiagrimonas soli</name>
    <dbReference type="NCBI Taxonomy" id="1543381"/>
    <lineage>
        <taxon>Bacteria</taxon>
        <taxon>Pseudomonadati</taxon>
        <taxon>Pseudomonadota</taxon>
        <taxon>Gammaproteobacteria</taxon>
        <taxon>Lysobacterales</taxon>
        <taxon>Rhodanobacteraceae</taxon>
        <taxon>Oleiagrimonas</taxon>
    </lineage>
</organism>
<dbReference type="PIRSF" id="PIRSF037225">
    <property type="entry name" value="UCP037225"/>
    <property type="match status" value="1"/>
</dbReference>
<accession>A0A099D0Q4</accession>
<comment type="caution">
    <text evidence="1">The sequence shown here is derived from an EMBL/GenBank/DDBJ whole genome shotgun (WGS) entry which is preliminary data.</text>
</comment>
<evidence type="ECO:0000313" key="2">
    <source>
        <dbReference type="EMBL" id="MBB6184328.1"/>
    </source>
</evidence>
<name>A0A099D0Q4_9GAMM</name>
<dbReference type="RefSeq" id="WP_043099486.1">
    <property type="nucleotide sequence ID" value="NZ_JACHET010000001.1"/>
</dbReference>
<dbReference type="STRING" id="1543381.LF63_0102785"/>
<gene>
    <name evidence="2" type="ORF">HNQ86_001673</name>
    <name evidence="1" type="ORF">LF63_0102785</name>
</gene>
<dbReference type="EMBL" id="JACHET010000001">
    <property type="protein sequence ID" value="MBB6184328.1"/>
    <property type="molecule type" value="Genomic_DNA"/>
</dbReference>
<dbReference type="OrthoDB" id="9814566at2"/>
<proteinExistence type="predicted"/>
<protein>
    <recommendedName>
        <fullName evidence="5">LITAF-like zinc ribbon domain containing protein</fullName>
    </recommendedName>
</protein>
<keyword evidence="3" id="KW-1185">Reference proteome</keyword>
<dbReference type="Pfam" id="PF14255">
    <property type="entry name" value="Zn_ribbon_21"/>
    <property type="match status" value="1"/>
</dbReference>
<dbReference type="Proteomes" id="UP000560000">
    <property type="component" value="Unassembled WGS sequence"/>
</dbReference>
<evidence type="ECO:0000313" key="1">
    <source>
        <dbReference type="EMBL" id="KGI78870.1"/>
    </source>
</evidence>
<sequence>MNELESVAATCPYCGEPIELTVDCTVEAQRYIEDCEVCCRPIDIEVRVRRADGLPELTLRTQDDV</sequence>
<dbReference type="Proteomes" id="UP000029708">
    <property type="component" value="Unassembled WGS sequence"/>
</dbReference>
<dbReference type="InterPro" id="IPR025990">
    <property type="entry name" value="zinc_ribbon_bacterial"/>
</dbReference>
<dbReference type="HOGENOM" id="CLU_189936_1_0_6"/>
<evidence type="ECO:0000313" key="3">
    <source>
        <dbReference type="Proteomes" id="UP000029708"/>
    </source>
</evidence>
<dbReference type="EMBL" id="JROI01000007">
    <property type="protein sequence ID" value="KGI78870.1"/>
    <property type="molecule type" value="Genomic_DNA"/>
</dbReference>
<dbReference type="InterPro" id="IPR017143">
    <property type="entry name" value="UCP037225"/>
</dbReference>
<dbReference type="AlphaFoldDB" id="A0A099D0Q4"/>
<reference evidence="1 3" key="1">
    <citation type="submission" date="2014-09" db="EMBL/GenBank/DDBJ databases">
        <title>Xanthomonadaceae 3.5X direct submission.</title>
        <authorList>
            <person name="Fang T."/>
            <person name="Wang H."/>
        </authorList>
    </citation>
    <scope>NUCLEOTIDE SEQUENCE [LARGE SCALE GENOMIC DNA]</scope>
    <source>
        <strain evidence="1 3">3.5X</strain>
    </source>
</reference>
<evidence type="ECO:0008006" key="5">
    <source>
        <dbReference type="Google" id="ProtNLM"/>
    </source>
</evidence>
<evidence type="ECO:0000313" key="4">
    <source>
        <dbReference type="Proteomes" id="UP000560000"/>
    </source>
</evidence>